<sequence>MRSKQYFITLFIGLLFGASFLSAQQAEISKKQDVAVFALGYYGYNIPLEVLANVDAEIQGVFINLGRFNVLGQTERFSSKDVQDFINLIQTAKQNNTPLPDEVKFGDVQLTEGLLKKLYGAFVVVIPTIVDFQVEKPKNEYEARIKTSVAFLNVAEGTTIGMANIETTGSSKESQTKAIALAINSIPFQLTYEVRKIPAFTLRTQVLQANIFEAKMQFGTDMGVKVGDEYVVVKRDSIGGLVDEREEGLLVIKDVGPQISTAAVRYAGSSLKAGAQLREVPRLGVDVEPYLYYITYFESVQGWDLDNRDEIKSTEGTLAAGAKFALSRGWYNVRPIGGVQINFDTALWLPVIGYLGAEYNLFVRRFALTGTAAVAGASNAIIRLIEKNYSESDDPWLTHFGVKLNIGISYLINRDMRIFTNYGMDYLWGMGDNLGGPFQSYGGYGIAAGVAFKM</sequence>
<feature type="chain" id="PRO_5003370233" description="Outer membrane protein beta-barrel domain-containing protein" evidence="1">
    <location>
        <begin position="24"/>
        <end position="454"/>
    </location>
</feature>
<dbReference type="RefSeq" id="WP_013969510.1">
    <property type="nucleotide sequence ID" value="NC_015732.1"/>
</dbReference>
<proteinExistence type="predicted"/>
<keyword evidence="1" id="KW-0732">Signal</keyword>
<evidence type="ECO:0008006" key="4">
    <source>
        <dbReference type="Google" id="ProtNLM"/>
    </source>
</evidence>
<dbReference type="KEGG" id="scd:Spica_2097"/>
<dbReference type="Proteomes" id="UP000000503">
    <property type="component" value="Chromosome"/>
</dbReference>
<gene>
    <name evidence="2" type="ordered locus">Spica_2097</name>
</gene>
<dbReference type="HOGENOM" id="CLU_047252_0_0_12"/>
<feature type="signal peptide" evidence="1">
    <location>
        <begin position="1"/>
        <end position="23"/>
    </location>
</feature>
<dbReference type="eggNOG" id="ENOG5033UPB">
    <property type="taxonomic scope" value="Bacteria"/>
</dbReference>
<reference evidence="3" key="1">
    <citation type="journal article" date="2013" name="Stand. Genomic Sci.">
        <title>Genome sequence of the thermophilic fresh-water bacterium Spirochaeta caldaria type strain (H1(T)), reclassification of Spirochaeta caldaria, Spirochaeta stenostrepta, and Spirochaeta zuelzerae in the genus Treponema as Treponema caldaria comb. nov., Treponema stenostrepta comb. nov., and Treponema zuelzerae comb. nov., and emendation of the genus Treponema.</title>
        <authorList>
            <person name="Abt B."/>
            <person name="Goker M."/>
            <person name="Scheuner C."/>
            <person name="Han C."/>
            <person name="Lu M."/>
            <person name="Misra M."/>
            <person name="Lapidus A."/>
            <person name="Nolan M."/>
            <person name="Lucas S."/>
            <person name="Hammon N."/>
            <person name="Deshpande S."/>
            <person name="Cheng J.F."/>
            <person name="Tapia R."/>
            <person name="Goodwin L.A."/>
            <person name="Pitluck S."/>
            <person name="Liolios K."/>
            <person name="Pagani I."/>
            <person name="Ivanova N."/>
            <person name="Mavromatis K."/>
            <person name="Mikhailova N."/>
            <person name="Huntemann M."/>
            <person name="Pati A."/>
            <person name="Chen A."/>
            <person name="Palaniappan K."/>
            <person name="Land M."/>
            <person name="Hauser L."/>
            <person name="Jeffries C.D."/>
            <person name="Rohde M."/>
            <person name="Spring S."/>
            <person name="Gronow S."/>
            <person name="Detter J.C."/>
            <person name="Bristow J."/>
            <person name="Eisen J.A."/>
            <person name="Markowitz V."/>
            <person name="Hugenholtz P."/>
            <person name="Kyrpides N.C."/>
            <person name="Woyke T."/>
            <person name="Klenk H.P."/>
        </authorList>
    </citation>
    <scope>NUCLEOTIDE SEQUENCE</scope>
    <source>
        <strain evidence="3">ATCC 51460 / DSM 7334 / H1</strain>
    </source>
</reference>
<dbReference type="AlphaFoldDB" id="F8F0T6"/>
<evidence type="ECO:0000313" key="2">
    <source>
        <dbReference type="EMBL" id="AEJ20222.1"/>
    </source>
</evidence>
<keyword evidence="3" id="KW-1185">Reference proteome</keyword>
<dbReference type="OrthoDB" id="354626at2"/>
<dbReference type="STRING" id="744872.Spica_2097"/>
<name>F8F0T6_GRAC1</name>
<accession>F8F0T6</accession>
<organism evidence="2 3">
    <name type="scientific">Gracilinema caldarium (strain ATCC 51460 / DSM 7334 / H1)</name>
    <name type="common">Treponema caldarium</name>
    <dbReference type="NCBI Taxonomy" id="744872"/>
    <lineage>
        <taxon>Bacteria</taxon>
        <taxon>Pseudomonadati</taxon>
        <taxon>Spirochaetota</taxon>
        <taxon>Spirochaetia</taxon>
        <taxon>Spirochaetales</taxon>
        <taxon>Breznakiellaceae</taxon>
        <taxon>Gracilinema</taxon>
    </lineage>
</organism>
<protein>
    <recommendedName>
        <fullName evidence="4">Outer membrane protein beta-barrel domain-containing protein</fullName>
    </recommendedName>
</protein>
<evidence type="ECO:0000313" key="3">
    <source>
        <dbReference type="Proteomes" id="UP000000503"/>
    </source>
</evidence>
<dbReference type="EMBL" id="CP002868">
    <property type="protein sequence ID" value="AEJ20222.1"/>
    <property type="molecule type" value="Genomic_DNA"/>
</dbReference>
<evidence type="ECO:0000256" key="1">
    <source>
        <dbReference type="SAM" id="SignalP"/>
    </source>
</evidence>